<comment type="caution">
    <text evidence="2">The sequence shown here is derived from an EMBL/GenBank/DDBJ whole genome shotgun (WGS) entry which is preliminary data.</text>
</comment>
<feature type="compositionally biased region" description="Basic and acidic residues" evidence="1">
    <location>
        <begin position="8"/>
        <end position="22"/>
    </location>
</feature>
<dbReference type="Proteomes" id="UP000324222">
    <property type="component" value="Unassembled WGS sequence"/>
</dbReference>
<accession>A0A5B7JN74</accession>
<evidence type="ECO:0000313" key="2">
    <source>
        <dbReference type="EMBL" id="MPC95893.1"/>
    </source>
</evidence>
<evidence type="ECO:0000313" key="3">
    <source>
        <dbReference type="Proteomes" id="UP000324222"/>
    </source>
</evidence>
<organism evidence="2 3">
    <name type="scientific">Portunus trituberculatus</name>
    <name type="common">Swimming crab</name>
    <name type="synonym">Neptunus trituberculatus</name>
    <dbReference type="NCBI Taxonomy" id="210409"/>
    <lineage>
        <taxon>Eukaryota</taxon>
        <taxon>Metazoa</taxon>
        <taxon>Ecdysozoa</taxon>
        <taxon>Arthropoda</taxon>
        <taxon>Crustacea</taxon>
        <taxon>Multicrustacea</taxon>
        <taxon>Malacostraca</taxon>
        <taxon>Eumalacostraca</taxon>
        <taxon>Eucarida</taxon>
        <taxon>Decapoda</taxon>
        <taxon>Pleocyemata</taxon>
        <taxon>Brachyura</taxon>
        <taxon>Eubrachyura</taxon>
        <taxon>Portunoidea</taxon>
        <taxon>Portunidae</taxon>
        <taxon>Portuninae</taxon>
        <taxon>Portunus</taxon>
    </lineage>
</organism>
<protein>
    <submittedName>
        <fullName evidence="2">Uncharacterized protein</fullName>
    </submittedName>
</protein>
<sequence length="116" mass="12742">MLCGRKRGREEKRRGEEEDKNAWKALPAPSPPPSPPSAVDTRLAECTVRVTCIGTAEKGTSRSCSGQEELRCVWRLFLSLEGKVFTKDTPRTSETHVGIKAVKTLAMNLVTSIDPS</sequence>
<reference evidence="2 3" key="1">
    <citation type="submission" date="2019-05" db="EMBL/GenBank/DDBJ databases">
        <title>Another draft genome of Portunus trituberculatus and its Hox gene families provides insights of decapod evolution.</title>
        <authorList>
            <person name="Jeong J.-H."/>
            <person name="Song I."/>
            <person name="Kim S."/>
            <person name="Choi T."/>
            <person name="Kim D."/>
            <person name="Ryu S."/>
            <person name="Kim W."/>
        </authorList>
    </citation>
    <scope>NUCLEOTIDE SEQUENCE [LARGE SCALE GENOMIC DNA]</scope>
    <source>
        <tissue evidence="2">Muscle</tissue>
    </source>
</reference>
<keyword evidence="3" id="KW-1185">Reference proteome</keyword>
<feature type="region of interest" description="Disordered" evidence="1">
    <location>
        <begin position="1"/>
        <end position="40"/>
    </location>
</feature>
<gene>
    <name evidence="2" type="ORF">E2C01_091122</name>
</gene>
<name>A0A5B7JN74_PORTR</name>
<dbReference type="EMBL" id="VSRR010103884">
    <property type="protein sequence ID" value="MPC95893.1"/>
    <property type="molecule type" value="Genomic_DNA"/>
</dbReference>
<dbReference type="AlphaFoldDB" id="A0A5B7JN74"/>
<evidence type="ECO:0000256" key="1">
    <source>
        <dbReference type="SAM" id="MobiDB-lite"/>
    </source>
</evidence>
<proteinExistence type="predicted"/>